<evidence type="ECO:0000313" key="4">
    <source>
        <dbReference type="Proteomes" id="UP000199092"/>
    </source>
</evidence>
<feature type="transmembrane region" description="Helical" evidence="2">
    <location>
        <begin position="58"/>
        <end position="77"/>
    </location>
</feature>
<proteinExistence type="predicted"/>
<gene>
    <name evidence="3" type="ORF">SAMN04488543_3219</name>
</gene>
<dbReference type="AlphaFoldDB" id="A0A1H1Y8T1"/>
<feature type="region of interest" description="Disordered" evidence="1">
    <location>
        <begin position="80"/>
        <end position="100"/>
    </location>
</feature>
<sequence length="100" mass="10085">MQPAVVAVVLPPPVLPARARRHQRVRVIAALLTGVAAVGWLGARPGIDNPVATRADRLGLIALPVVVSLAAAILTAVPTPSEATAKPWGPGADAPARPSG</sequence>
<evidence type="ECO:0000256" key="1">
    <source>
        <dbReference type="SAM" id="MobiDB-lite"/>
    </source>
</evidence>
<keyword evidence="2" id="KW-1133">Transmembrane helix</keyword>
<keyword evidence="4" id="KW-1185">Reference proteome</keyword>
<evidence type="ECO:0000313" key="3">
    <source>
        <dbReference type="EMBL" id="SDT17669.1"/>
    </source>
</evidence>
<reference evidence="3 4" key="1">
    <citation type="submission" date="2016-10" db="EMBL/GenBank/DDBJ databases">
        <authorList>
            <person name="de Groot N.N."/>
        </authorList>
    </citation>
    <scope>NUCLEOTIDE SEQUENCE [LARGE SCALE GENOMIC DNA]</scope>
    <source>
        <strain evidence="3 4">DSM 21741</strain>
    </source>
</reference>
<accession>A0A1H1Y8T1</accession>
<dbReference type="Proteomes" id="UP000199092">
    <property type="component" value="Chromosome I"/>
</dbReference>
<protein>
    <submittedName>
        <fullName evidence="3">Uncharacterized protein</fullName>
    </submittedName>
</protein>
<organism evidence="3 4">
    <name type="scientific">Friedmanniella luteola</name>
    <dbReference type="NCBI Taxonomy" id="546871"/>
    <lineage>
        <taxon>Bacteria</taxon>
        <taxon>Bacillati</taxon>
        <taxon>Actinomycetota</taxon>
        <taxon>Actinomycetes</taxon>
        <taxon>Propionibacteriales</taxon>
        <taxon>Nocardioidaceae</taxon>
        <taxon>Friedmanniella</taxon>
    </lineage>
</organism>
<name>A0A1H1Y8T1_9ACTN</name>
<feature type="transmembrane region" description="Helical" evidence="2">
    <location>
        <begin position="25"/>
        <end position="43"/>
    </location>
</feature>
<evidence type="ECO:0000256" key="2">
    <source>
        <dbReference type="SAM" id="Phobius"/>
    </source>
</evidence>
<dbReference type="EMBL" id="LT629749">
    <property type="protein sequence ID" value="SDT17669.1"/>
    <property type="molecule type" value="Genomic_DNA"/>
</dbReference>
<keyword evidence="2" id="KW-0472">Membrane</keyword>
<keyword evidence="2" id="KW-0812">Transmembrane</keyword>